<dbReference type="RefSeq" id="WP_198481525.1">
    <property type="nucleotide sequence ID" value="NZ_CP066007.1"/>
</dbReference>
<proteinExistence type="predicted"/>
<organism evidence="1 2">
    <name type="scientific">Corynebacterium glucuronolyticum</name>
    <dbReference type="NCBI Taxonomy" id="39791"/>
    <lineage>
        <taxon>Bacteria</taxon>
        <taxon>Bacillati</taxon>
        <taxon>Actinomycetota</taxon>
        <taxon>Actinomycetes</taxon>
        <taxon>Mycobacteriales</taxon>
        <taxon>Corynebacteriaceae</taxon>
        <taxon>Corynebacterium</taxon>
    </lineage>
</organism>
<sequence length="62" mass="6762">MLAMSIADRVPFSPASTYHRRGVTVGRRIPSPTLLLDMLGGKTDIPRSLPMPLVERDSVATI</sequence>
<evidence type="ECO:0000313" key="2">
    <source>
        <dbReference type="Proteomes" id="UP000596145"/>
    </source>
</evidence>
<evidence type="ECO:0000313" key="1">
    <source>
        <dbReference type="EMBL" id="QQB47819.1"/>
    </source>
</evidence>
<accession>A0A7T4JWB1</accession>
<dbReference type="Proteomes" id="UP000596145">
    <property type="component" value="Chromosome"/>
</dbReference>
<dbReference type="AlphaFoldDB" id="A0A7T4JWB1"/>
<gene>
    <name evidence="1" type="ORF">I6I10_03685</name>
</gene>
<reference evidence="1 2" key="1">
    <citation type="submission" date="2020-12" db="EMBL/GenBank/DDBJ databases">
        <title>FDA dAtabase for Regulatory Grade micrObial Sequences (FDA-ARGOS): Supporting development and validation of Infectious Disease Dx tests.</title>
        <authorList>
            <person name="Sproer C."/>
            <person name="Gronow S."/>
            <person name="Severitt S."/>
            <person name="Schroder I."/>
            <person name="Tallon L."/>
            <person name="Sadzewicz L."/>
            <person name="Zhao X."/>
            <person name="Boylan J."/>
            <person name="Ott S."/>
            <person name="Bowen H."/>
            <person name="Vavikolanu K."/>
            <person name="Mehta A."/>
            <person name="Aluvathingal J."/>
            <person name="Nadendla S."/>
            <person name="Lowell S."/>
            <person name="Myers T."/>
            <person name="Yan Y."/>
            <person name="Sichtig H."/>
        </authorList>
    </citation>
    <scope>NUCLEOTIDE SEQUENCE [LARGE SCALE GENOMIC DNA]</scope>
    <source>
        <strain evidence="1 2">FDAARGOS_1053</strain>
    </source>
</reference>
<dbReference type="EMBL" id="CP066007">
    <property type="protein sequence ID" value="QQB47819.1"/>
    <property type="molecule type" value="Genomic_DNA"/>
</dbReference>
<name>A0A7T4JWB1_9CORY</name>
<protein>
    <submittedName>
        <fullName evidence="1">Uncharacterized protein</fullName>
    </submittedName>
</protein>